<comment type="caution">
    <text evidence="2">The sequence shown here is derived from an EMBL/GenBank/DDBJ whole genome shotgun (WGS) entry which is preliminary data.</text>
</comment>
<keyword evidence="3" id="KW-1185">Reference proteome</keyword>
<dbReference type="RefSeq" id="WP_174583072.1">
    <property type="nucleotide sequence ID" value="NZ_CAJNOB010000010.1"/>
</dbReference>
<dbReference type="PANTHER" id="PTHR23300">
    <property type="entry name" value="METHANETHIOL OXIDASE"/>
    <property type="match status" value="1"/>
</dbReference>
<name>A0A8J2BM29_9BACT</name>
<accession>A0A8J2BM29</accession>
<proteinExistence type="inferred from homology"/>
<dbReference type="GO" id="GO:0008430">
    <property type="term" value="F:selenium binding"/>
    <property type="evidence" value="ECO:0007669"/>
    <property type="project" value="InterPro"/>
</dbReference>
<dbReference type="Proteomes" id="UP000663859">
    <property type="component" value="Unassembled WGS sequence"/>
</dbReference>
<evidence type="ECO:0000256" key="1">
    <source>
        <dbReference type="ARBA" id="ARBA00005606"/>
    </source>
</evidence>
<dbReference type="EMBL" id="CAJNOB010000010">
    <property type="protein sequence ID" value="CAF0695024.1"/>
    <property type="molecule type" value="Genomic_DNA"/>
</dbReference>
<dbReference type="Pfam" id="PF05694">
    <property type="entry name" value="SBP56"/>
    <property type="match status" value="1"/>
</dbReference>
<protein>
    <submittedName>
        <fullName evidence="2">Methanethiol oxidase</fullName>
    </submittedName>
</protein>
<evidence type="ECO:0000313" key="2">
    <source>
        <dbReference type="EMBL" id="CAF0695024.1"/>
    </source>
</evidence>
<gene>
    <name evidence="2" type="primary">mtoX</name>
    <name evidence="2" type="ORF">MPNT_180031</name>
</gene>
<dbReference type="AlphaFoldDB" id="A0A8J2BM29"/>
<comment type="similarity">
    <text evidence="1">Belongs to the selenium-binding protein family.</text>
</comment>
<reference evidence="2" key="1">
    <citation type="submission" date="2021-02" db="EMBL/GenBank/DDBJ databases">
        <authorList>
            <person name="Cremers G."/>
            <person name="Picone N."/>
        </authorList>
    </citation>
    <scope>NUCLEOTIDE SEQUENCE</scope>
    <source>
        <strain evidence="2">PQ17</strain>
    </source>
</reference>
<dbReference type="SUPFAM" id="SSF75011">
    <property type="entry name" value="3-carboxy-cis,cis-mucoante lactonizing enzyme"/>
    <property type="match status" value="1"/>
</dbReference>
<organism evidence="2 3">
    <name type="scientific">Candidatus Methylacidithermus pantelleriae</name>
    <dbReference type="NCBI Taxonomy" id="2744239"/>
    <lineage>
        <taxon>Bacteria</taxon>
        <taxon>Pseudomonadati</taxon>
        <taxon>Verrucomicrobiota</taxon>
        <taxon>Methylacidiphilae</taxon>
        <taxon>Methylacidiphilales</taxon>
        <taxon>Methylacidiphilaceae</taxon>
        <taxon>Candidatus Methylacidithermus</taxon>
    </lineage>
</organism>
<evidence type="ECO:0000313" key="3">
    <source>
        <dbReference type="Proteomes" id="UP000663859"/>
    </source>
</evidence>
<dbReference type="PANTHER" id="PTHR23300:SF0">
    <property type="entry name" value="METHANETHIOL OXIDASE"/>
    <property type="match status" value="1"/>
</dbReference>
<sequence>MPVLRPDPTFYPSARLARLAPQEKLAYVVAFSPSPLEGTTDRLTVVDVNPDSPDYGKIVGELVLPGLGHELHHFGWNACSSALCPYAPHPHLERRYLIIPGLRSSDIHIVDTKPDVLTPKLVKTIGSKELLAKTGYSRPHTVHCGPDGIYVSALGGEGNGGPGGIFILDHFSFDVLGPWEIERANQYLAYDFWWHLNWDMLVSSEWGTPELFENGVVPEKLLAGQYGHKLHFWDLRHRRHFQEVDLGKEHQMVLELRPAHDPRKTYGFAGVVISLENLSSSIWLWYRQDDQWKAQKVIEIPAEPADPQTLPPILQGFGLLPPLVTDLNLSLDDRFLLVSAWGKGELLSYDVTDPFHPRLVDRLSIGGIVHRRPHPSQPDRPLSGGPQMVEVSRDGQRVYLTNSLYSTWDDQFYPQGLEGWLVKITLSPEGRLAWDERFFVEFGKWRPHQVRLQGGDSSSDSFCYP</sequence>
<dbReference type="InterPro" id="IPR008826">
    <property type="entry name" value="Se-bd"/>
</dbReference>